<dbReference type="RefSeq" id="WP_162179728.1">
    <property type="nucleotide sequence ID" value="NZ_JFHR01000014.1"/>
</dbReference>
<evidence type="ECO:0000313" key="3">
    <source>
        <dbReference type="EMBL" id="KEQ54156.1"/>
    </source>
</evidence>
<feature type="domain" description="DUF1508" evidence="2">
    <location>
        <begin position="87"/>
        <end position="129"/>
    </location>
</feature>
<dbReference type="Proteomes" id="UP000028411">
    <property type="component" value="Unassembled WGS sequence"/>
</dbReference>
<sequence>MSDSLDHSLLDGFRNYAAENADADMHEETEGQSRTGHASRALDDGGLRGKAPWRSIPLWVSNDRAETYFEIYQLIPAPAPFLRGEAAEWRWRLCAPDGQVRASSGAYTNVEDCRDAIDALRRTAGGARVRQASNA</sequence>
<protein>
    <recommendedName>
        <fullName evidence="2">DUF1508 domain-containing protein</fullName>
    </recommendedName>
</protein>
<dbReference type="OrthoDB" id="7576092at2"/>
<reference evidence="3 4" key="1">
    <citation type="submission" date="2014-02" db="EMBL/GenBank/DDBJ databases">
        <title>Whole genome sequence of Sphingobium chlorophenolicum NBRC 16172.</title>
        <authorList>
            <person name="Gan H.M."/>
            <person name="Gan H.Y."/>
            <person name="Chew T.H."/>
            <person name="Savka M.A."/>
        </authorList>
    </citation>
    <scope>NUCLEOTIDE SEQUENCE [LARGE SCALE GENOMIC DNA]</scope>
    <source>
        <strain evidence="3 4">NBRC 16172</strain>
    </source>
</reference>
<proteinExistence type="predicted"/>
<dbReference type="InterPro" id="IPR036913">
    <property type="entry name" value="YegP-like_sf"/>
</dbReference>
<feature type="region of interest" description="Disordered" evidence="1">
    <location>
        <begin position="20"/>
        <end position="44"/>
    </location>
</feature>
<dbReference type="Gene3D" id="3.30.160.160">
    <property type="entry name" value="YegP-like"/>
    <property type="match status" value="1"/>
</dbReference>
<dbReference type="EMBL" id="JFHR01000014">
    <property type="protein sequence ID" value="KEQ54156.1"/>
    <property type="molecule type" value="Genomic_DNA"/>
</dbReference>
<comment type="caution">
    <text evidence="3">The sequence shown here is derived from an EMBL/GenBank/DDBJ whole genome shotgun (WGS) entry which is preliminary data.</text>
</comment>
<name>A0A081RG33_SPHCR</name>
<accession>A0A081RG33</accession>
<dbReference type="SUPFAM" id="SSF160113">
    <property type="entry name" value="YegP-like"/>
    <property type="match status" value="1"/>
</dbReference>
<dbReference type="AlphaFoldDB" id="A0A081RG33"/>
<evidence type="ECO:0000259" key="2">
    <source>
        <dbReference type="Pfam" id="PF07411"/>
    </source>
</evidence>
<gene>
    <name evidence="3" type="ORF">BV95_01650</name>
</gene>
<evidence type="ECO:0000313" key="4">
    <source>
        <dbReference type="Proteomes" id="UP000028411"/>
    </source>
</evidence>
<organism evidence="3 4">
    <name type="scientific">Sphingobium chlorophenolicum</name>
    <dbReference type="NCBI Taxonomy" id="46429"/>
    <lineage>
        <taxon>Bacteria</taxon>
        <taxon>Pseudomonadati</taxon>
        <taxon>Pseudomonadota</taxon>
        <taxon>Alphaproteobacteria</taxon>
        <taxon>Sphingomonadales</taxon>
        <taxon>Sphingomonadaceae</taxon>
        <taxon>Sphingobium</taxon>
    </lineage>
</organism>
<dbReference type="Pfam" id="PF07411">
    <property type="entry name" value="DUF1508"/>
    <property type="match status" value="1"/>
</dbReference>
<evidence type="ECO:0000256" key="1">
    <source>
        <dbReference type="SAM" id="MobiDB-lite"/>
    </source>
</evidence>
<dbReference type="InterPro" id="IPR010879">
    <property type="entry name" value="DUF1508"/>
</dbReference>
<dbReference type="PATRIC" id="fig|46429.4.peg.1619"/>